<sequence length="72" mass="8145">MTESKRQGQREVNLGNPEYGLPPRGTGRETGRARPNLTDEERADRHAFIDACMKEGKTQAQCVEEWSSQNPK</sequence>
<dbReference type="EMBL" id="MT143693">
    <property type="protein sequence ID" value="QJB00423.1"/>
    <property type="molecule type" value="Genomic_DNA"/>
</dbReference>
<dbReference type="AlphaFoldDB" id="A0A6M3MAU9"/>
<dbReference type="EMBL" id="MT143886">
    <property type="protein sequence ID" value="QJB04604.1"/>
    <property type="molecule type" value="Genomic_DNA"/>
</dbReference>
<feature type="region of interest" description="Disordered" evidence="1">
    <location>
        <begin position="1"/>
        <end position="43"/>
    </location>
</feature>
<protein>
    <submittedName>
        <fullName evidence="3">Uncharacterized protein</fullName>
    </submittedName>
</protein>
<name>A0A6M3MAU9_9ZZZZ</name>
<organism evidence="3">
    <name type="scientific">viral metagenome</name>
    <dbReference type="NCBI Taxonomy" id="1070528"/>
    <lineage>
        <taxon>unclassified sequences</taxon>
        <taxon>metagenomes</taxon>
        <taxon>organismal metagenomes</taxon>
    </lineage>
</organism>
<evidence type="ECO:0000313" key="2">
    <source>
        <dbReference type="EMBL" id="QJB00423.1"/>
    </source>
</evidence>
<gene>
    <name evidence="2" type="ORF">MM171A00458_0007</name>
    <name evidence="3" type="ORF">MM171B00229_0020</name>
</gene>
<accession>A0A6M3MAU9</accession>
<evidence type="ECO:0000256" key="1">
    <source>
        <dbReference type="SAM" id="MobiDB-lite"/>
    </source>
</evidence>
<reference evidence="3" key="1">
    <citation type="submission" date="2020-03" db="EMBL/GenBank/DDBJ databases">
        <title>The deep terrestrial virosphere.</title>
        <authorList>
            <person name="Holmfeldt K."/>
            <person name="Nilsson E."/>
            <person name="Simone D."/>
            <person name="Lopez-Fernandez M."/>
            <person name="Wu X."/>
            <person name="de Brujin I."/>
            <person name="Lundin D."/>
            <person name="Andersson A."/>
            <person name="Bertilsson S."/>
            <person name="Dopson M."/>
        </authorList>
    </citation>
    <scope>NUCLEOTIDE SEQUENCE</scope>
    <source>
        <strain evidence="2">MM171A00458</strain>
        <strain evidence="3">MM171B00229</strain>
    </source>
</reference>
<proteinExistence type="predicted"/>
<evidence type="ECO:0000313" key="3">
    <source>
        <dbReference type="EMBL" id="QJB04604.1"/>
    </source>
</evidence>
<feature type="compositionally biased region" description="Basic and acidic residues" evidence="1">
    <location>
        <begin position="26"/>
        <end position="43"/>
    </location>
</feature>